<dbReference type="SUPFAM" id="SSF56112">
    <property type="entry name" value="Protein kinase-like (PK-like)"/>
    <property type="match status" value="1"/>
</dbReference>
<evidence type="ECO:0000259" key="2">
    <source>
        <dbReference type="PROSITE" id="PS50110"/>
    </source>
</evidence>
<dbReference type="AlphaFoldDB" id="A0A3B0VSB2"/>
<proteinExistence type="predicted"/>
<organism evidence="3">
    <name type="scientific">hydrothermal vent metagenome</name>
    <dbReference type="NCBI Taxonomy" id="652676"/>
    <lineage>
        <taxon>unclassified sequences</taxon>
        <taxon>metagenomes</taxon>
        <taxon>ecological metagenomes</taxon>
    </lineage>
</organism>
<dbReference type="PANTHER" id="PTHR44591">
    <property type="entry name" value="STRESS RESPONSE REGULATOR PROTEIN 1"/>
    <property type="match status" value="1"/>
</dbReference>
<dbReference type="InterPro" id="IPR011006">
    <property type="entry name" value="CheY-like_superfamily"/>
</dbReference>
<gene>
    <name evidence="3" type="ORF">MNBD_CHLOROFLEXI01-588</name>
</gene>
<dbReference type="Pfam" id="PF19974">
    <property type="entry name" value="TCAD9"/>
    <property type="match status" value="1"/>
</dbReference>
<evidence type="ECO:0000313" key="3">
    <source>
        <dbReference type="EMBL" id="VAW35146.1"/>
    </source>
</evidence>
<accession>A0A3B0VSB2</accession>
<dbReference type="InterPro" id="IPR050595">
    <property type="entry name" value="Bact_response_regulator"/>
</dbReference>
<keyword evidence="1" id="KW-0597">Phosphoprotein</keyword>
<dbReference type="PROSITE" id="PS50110">
    <property type="entry name" value="RESPONSE_REGULATORY"/>
    <property type="match status" value="1"/>
</dbReference>
<dbReference type="Gene3D" id="3.40.50.2300">
    <property type="match status" value="1"/>
</dbReference>
<dbReference type="EMBL" id="UOEU01000575">
    <property type="protein sequence ID" value="VAW35146.1"/>
    <property type="molecule type" value="Genomic_DNA"/>
</dbReference>
<dbReference type="Pfam" id="PF00072">
    <property type="entry name" value="Response_reg"/>
    <property type="match status" value="1"/>
</dbReference>
<dbReference type="SMART" id="SM00448">
    <property type="entry name" value="REC"/>
    <property type="match status" value="1"/>
</dbReference>
<dbReference type="SUPFAM" id="SSF52172">
    <property type="entry name" value="CheY-like"/>
    <property type="match status" value="1"/>
</dbReference>
<dbReference type="InterPro" id="IPR045544">
    <property type="entry name" value="TCAD9"/>
</dbReference>
<sequence length="845" mass="96812">MSDKNPHQFRILLVEDEEKTYDPIIRWLKEENYTVRLATSYDEAKSALQTDHFHLAIIDIRLVDEDADNRDGLQLLEDVKQMQLKDVMPCIVITAHPNPETTLKAWELKAARLIMKESGYLKKLINMVKKLQREKTRINFNLEYVSNSLEVLEEVAKDVNWSMAERPSTKLLAPQVRDLFGKLFVDARSLYVSKLKPGLTGAAVVRVKPTWSGGLGRSYVAKVGRCDKVETESRHYEENVKHFLPANSVAQADVRYSRHLGALLYTFAENEGVALKEFDEYYQRSQPDIIIESLRNLFLQTYSYWFANPERVLVDVPSLYYEAFQLDRKKLVGRIQIVLPKFDDTAKSFQITPDKEPVLNPIAWLDTHHQECVIQVHKCITHGDLTGRNMMVDESGKCWLIDFYRTHKSHILRDFVILETDIKYRLMSLLSLTDFLHFEEALLEADRQDQPPILPPSFSKDARKAAEVIFALRQLAHHYARSFNTQNDQARKEYLLSQLMGTLNVVRLRHISESRKLQAMHSAVMLCEELDALAGRPSPVPVVDMYREPIPVSEATFAEDSSFFAPALLTASAQQRFLAENVSSNNVILFVGTAVPRNADWPNSNELAQQLMKEVDISASQNDRATKLFAFYINRMGNRERLIQKHIEYYAPSKRPSLYRAAVKLPWRTIYTTNQHTYLEQEYQEKGNPFDIQINANGVGNGKAADRTLIHKLYGSINAKEDDTVPDRLPITEYDHRQQQTVSRVTGLWQQLATAVQGGALLLMLCASEDELMAAYQHCQPASSSTDGLIWLAGGDISEEEQDVYRNLDFRVLPDQPHQLLKVLFTLTNYNERELSNILKETSGV</sequence>
<name>A0A3B0VSB2_9ZZZZ</name>
<feature type="domain" description="Response regulatory" evidence="2">
    <location>
        <begin position="10"/>
        <end position="138"/>
    </location>
</feature>
<evidence type="ECO:0000256" key="1">
    <source>
        <dbReference type="ARBA" id="ARBA00022553"/>
    </source>
</evidence>
<dbReference type="InterPro" id="IPR011009">
    <property type="entry name" value="Kinase-like_dom_sf"/>
</dbReference>
<dbReference type="PANTHER" id="PTHR44591:SF3">
    <property type="entry name" value="RESPONSE REGULATORY DOMAIN-CONTAINING PROTEIN"/>
    <property type="match status" value="1"/>
</dbReference>
<dbReference type="InterPro" id="IPR001789">
    <property type="entry name" value="Sig_transdc_resp-reg_receiver"/>
</dbReference>
<reference evidence="3" key="1">
    <citation type="submission" date="2018-06" db="EMBL/GenBank/DDBJ databases">
        <authorList>
            <person name="Zhirakovskaya E."/>
        </authorList>
    </citation>
    <scope>NUCLEOTIDE SEQUENCE</scope>
</reference>
<protein>
    <recommendedName>
        <fullName evidence="2">Response regulatory domain-containing protein</fullName>
    </recommendedName>
</protein>
<dbReference type="GO" id="GO:0000160">
    <property type="term" value="P:phosphorelay signal transduction system"/>
    <property type="evidence" value="ECO:0007669"/>
    <property type="project" value="InterPro"/>
</dbReference>
<dbReference type="CDD" id="cd00156">
    <property type="entry name" value="REC"/>
    <property type="match status" value="1"/>
</dbReference>